<gene>
    <name evidence="1" type="ORF">L3X38_010202</name>
</gene>
<dbReference type="EMBL" id="JAJFAZ020000002">
    <property type="protein sequence ID" value="KAI5342327.1"/>
    <property type="molecule type" value="Genomic_DNA"/>
</dbReference>
<protein>
    <submittedName>
        <fullName evidence="1">Uncharacterized protein</fullName>
    </submittedName>
</protein>
<comment type="caution">
    <text evidence="1">The sequence shown here is derived from an EMBL/GenBank/DDBJ whole genome shotgun (WGS) entry which is preliminary data.</text>
</comment>
<proteinExistence type="predicted"/>
<accession>A0AAD4WHA2</accession>
<dbReference type="Proteomes" id="UP001054821">
    <property type="component" value="Chromosome 2"/>
</dbReference>
<dbReference type="PANTHER" id="PTHR47150">
    <property type="entry name" value="OS12G0169200 PROTEIN"/>
    <property type="match status" value="1"/>
</dbReference>
<keyword evidence="2" id="KW-1185">Reference proteome</keyword>
<dbReference type="AlphaFoldDB" id="A0AAD4WHA2"/>
<dbReference type="InterPro" id="IPR006912">
    <property type="entry name" value="Harbinger_derived_prot"/>
</dbReference>
<dbReference type="Pfam" id="PF04827">
    <property type="entry name" value="Plant_tran"/>
    <property type="match status" value="1"/>
</dbReference>
<evidence type="ECO:0000313" key="1">
    <source>
        <dbReference type="EMBL" id="KAI5342327.1"/>
    </source>
</evidence>
<reference evidence="1 2" key="1">
    <citation type="journal article" date="2022" name="G3 (Bethesda)">
        <title>Whole-genome sequence and methylome profiling of the almond [Prunus dulcis (Mill.) D.A. Webb] cultivar 'Nonpareil'.</title>
        <authorList>
            <person name="D'Amico-Willman K.M."/>
            <person name="Ouma W.Z."/>
            <person name="Meulia T."/>
            <person name="Sideli G.M."/>
            <person name="Gradziel T.M."/>
            <person name="Fresnedo-Ramirez J."/>
        </authorList>
    </citation>
    <scope>NUCLEOTIDE SEQUENCE [LARGE SCALE GENOMIC DNA]</scope>
    <source>
        <strain evidence="1">Clone GOH B32 T37-40</strain>
    </source>
</reference>
<dbReference type="PANTHER" id="PTHR47150:SF5">
    <property type="entry name" value="OS07G0546750 PROTEIN"/>
    <property type="match status" value="1"/>
</dbReference>
<organism evidence="1 2">
    <name type="scientific">Prunus dulcis</name>
    <name type="common">Almond</name>
    <name type="synonym">Amygdalus dulcis</name>
    <dbReference type="NCBI Taxonomy" id="3755"/>
    <lineage>
        <taxon>Eukaryota</taxon>
        <taxon>Viridiplantae</taxon>
        <taxon>Streptophyta</taxon>
        <taxon>Embryophyta</taxon>
        <taxon>Tracheophyta</taxon>
        <taxon>Spermatophyta</taxon>
        <taxon>Magnoliopsida</taxon>
        <taxon>eudicotyledons</taxon>
        <taxon>Gunneridae</taxon>
        <taxon>Pentapetalae</taxon>
        <taxon>rosids</taxon>
        <taxon>fabids</taxon>
        <taxon>Rosales</taxon>
        <taxon>Rosaceae</taxon>
        <taxon>Amygdaloideae</taxon>
        <taxon>Amygdaleae</taxon>
        <taxon>Prunus</taxon>
    </lineage>
</organism>
<sequence length="85" mass="9765">MLAWGCSANATDEYCRLGESTALESLCKFCCAIKAVYGQWYLMSLNPTDLYRLLHKASHRGFPDMLESLDWMYLELKNFPSTWAS</sequence>
<evidence type="ECO:0000313" key="2">
    <source>
        <dbReference type="Proteomes" id="UP001054821"/>
    </source>
</evidence>
<name>A0AAD4WHA2_PRUDU</name>